<dbReference type="Proteomes" id="UP000886111">
    <property type="component" value="Unassembled WGS sequence"/>
</dbReference>
<evidence type="ECO:0000313" key="2">
    <source>
        <dbReference type="EMBL" id="HHE55292.1"/>
    </source>
</evidence>
<name>A0A7V5H466_CALAY</name>
<proteinExistence type="predicted"/>
<evidence type="ECO:0000256" key="1">
    <source>
        <dbReference type="SAM" id="Coils"/>
    </source>
</evidence>
<protein>
    <submittedName>
        <fullName evidence="2">Uncharacterized protein</fullName>
    </submittedName>
</protein>
<dbReference type="AlphaFoldDB" id="A0A7V5H466"/>
<gene>
    <name evidence="2" type="ORF">ENL21_05875</name>
</gene>
<dbReference type="EMBL" id="DRTD01000430">
    <property type="protein sequence ID" value="HHE55292.1"/>
    <property type="molecule type" value="Genomic_DNA"/>
</dbReference>
<keyword evidence="1" id="KW-0175">Coiled coil</keyword>
<sequence>MKYILGFRQYLHSEKSYQDLEQIILGQPEHFPPTEGFLTIVAICGDNPREFLEEKGLRSKVAFYDYAPWEENAKRVADVFTRSVHKTERVQIIHYNENPLGLTYPLELLVYIARGLNAEHLAVSDSDFQLSYSEIRRVYDHHIATADPDEIVITYPRRQPRSLDTEKYPINRWAMEDLENMYIYFLSDLKVLNSKPDFQSGLSITTRAANKILNFDNVGSWIGNLHMAIQLIRNKGRLDKDFVVKTNYQHESTINFDVQCAKIDQLYRYYMIPLSNIVELAIEHPDKYLMEDWTAGKSKQEIVETIKKIEAMNNRYLEEKRKERLEKE</sequence>
<comment type="caution">
    <text evidence="2">The sequence shown here is derived from an EMBL/GenBank/DDBJ whole genome shotgun (WGS) entry which is preliminary data.</text>
</comment>
<organism evidence="2">
    <name type="scientific">Caldithrix abyssi</name>
    <dbReference type="NCBI Taxonomy" id="187145"/>
    <lineage>
        <taxon>Bacteria</taxon>
        <taxon>Pseudomonadati</taxon>
        <taxon>Calditrichota</taxon>
        <taxon>Calditrichia</taxon>
        <taxon>Calditrichales</taxon>
        <taxon>Calditrichaceae</taxon>
        <taxon>Caldithrix</taxon>
    </lineage>
</organism>
<feature type="coiled-coil region" evidence="1">
    <location>
        <begin position="299"/>
        <end position="326"/>
    </location>
</feature>
<reference evidence="2" key="1">
    <citation type="journal article" date="2020" name="mSystems">
        <title>Genome- and Community-Level Interaction Insights into Carbon Utilization and Element Cycling Functions of Hydrothermarchaeota in Hydrothermal Sediment.</title>
        <authorList>
            <person name="Zhou Z."/>
            <person name="Liu Y."/>
            <person name="Xu W."/>
            <person name="Pan J."/>
            <person name="Luo Z.H."/>
            <person name="Li M."/>
        </authorList>
    </citation>
    <scope>NUCLEOTIDE SEQUENCE [LARGE SCALE GENOMIC DNA]</scope>
    <source>
        <strain evidence="2">HyVt-76</strain>
    </source>
</reference>
<accession>A0A7V5H466</accession>